<dbReference type="EMBL" id="SGTH01000001">
    <property type="protein sequence ID" value="RZH32723.1"/>
    <property type="molecule type" value="Genomic_DNA"/>
</dbReference>
<keyword evidence="1" id="KW-1133">Transmembrane helix</keyword>
<dbReference type="Pfam" id="PF14337">
    <property type="entry name" value="Abi_alpha"/>
    <property type="match status" value="1"/>
</dbReference>
<proteinExistence type="predicted"/>
<keyword evidence="1" id="KW-0472">Membrane</keyword>
<evidence type="ECO:0000313" key="2">
    <source>
        <dbReference type="EMBL" id="RZH32723.1"/>
    </source>
</evidence>
<dbReference type="Proteomes" id="UP000294065">
    <property type="component" value="Unassembled WGS sequence"/>
</dbReference>
<dbReference type="AlphaFoldDB" id="A0AAE8GC00"/>
<reference evidence="2 3" key="1">
    <citation type="submission" date="2019-02" db="EMBL/GenBank/DDBJ databases">
        <title>The Batch Genome Submission of Acinetobacter spp. strains.</title>
        <authorList>
            <person name="Qin J."/>
            <person name="Hu Y."/>
            <person name="Ye H."/>
            <person name="Wei L."/>
            <person name="Feng Y."/>
            <person name="Zong Z."/>
        </authorList>
    </citation>
    <scope>NUCLEOTIDE SEQUENCE [LARGE SCALE GENOMIC DNA]</scope>
    <source>
        <strain evidence="2 3">WCHAP100012</strain>
    </source>
</reference>
<accession>A0AAE8GC00</accession>
<name>A0AAE8GC00_ACIPI</name>
<evidence type="ECO:0000256" key="1">
    <source>
        <dbReference type="SAM" id="Phobius"/>
    </source>
</evidence>
<comment type="caution">
    <text evidence="2">The sequence shown here is derived from an EMBL/GenBank/DDBJ whole genome shotgun (WGS) entry which is preliminary data.</text>
</comment>
<dbReference type="RefSeq" id="WP_130172844.1">
    <property type="nucleotide sequence ID" value="NZ_JAFHFP010000006.1"/>
</dbReference>
<gene>
    <name evidence="2" type="ORF">EXD98_05895</name>
</gene>
<keyword evidence="1" id="KW-0812">Transmembrane</keyword>
<organism evidence="2 3">
    <name type="scientific">Acinetobacter pittii</name>
    <name type="common">Acinetobacter genomosp. 3</name>
    <dbReference type="NCBI Taxonomy" id="48296"/>
    <lineage>
        <taxon>Bacteria</taxon>
        <taxon>Pseudomonadati</taxon>
        <taxon>Pseudomonadota</taxon>
        <taxon>Gammaproteobacteria</taxon>
        <taxon>Moraxellales</taxon>
        <taxon>Moraxellaceae</taxon>
        <taxon>Acinetobacter</taxon>
        <taxon>Acinetobacter calcoaceticus/baumannii complex</taxon>
    </lineage>
</organism>
<evidence type="ECO:0000313" key="3">
    <source>
        <dbReference type="Proteomes" id="UP000294065"/>
    </source>
</evidence>
<protein>
    <submittedName>
        <fullName evidence="2">DUF4393 domain-containing protein</fullName>
    </submittedName>
</protein>
<dbReference type="InterPro" id="IPR025506">
    <property type="entry name" value="Abi_alpha"/>
</dbReference>
<feature type="transmembrane region" description="Helical" evidence="1">
    <location>
        <begin position="31"/>
        <end position="50"/>
    </location>
</feature>
<sequence length="262" mass="29284">MSLIDTSGLEPFADLIKEIYGDLAKPGVQNVGIALSAVLGLGVTLMWPIMWANARAKIALEENLEAYRDRIKDVPPEQISIAPPEVAMPILEKIGYVTNEELRNLYIELLAKASIKDLNNQAHPSFVNIINNLSPDEAKLIQHLIPIDSIPFIKIRLNLPDGKGGVDIESLVVIVSNLSLDFPENLDAYISNLVGVGLLQVKEGTYLTDETKYLAHMEYFESKKPIYDITYRNIEKANEPYDVEKGMIQVTKLGHMFFKAVY</sequence>
<dbReference type="Gene3D" id="3.30.110.190">
    <property type="match status" value="1"/>
</dbReference>